<proteinExistence type="predicted"/>
<dbReference type="Proteomes" id="UP000002899">
    <property type="component" value="Chromosome IV"/>
</dbReference>
<dbReference type="VEuPathDB" id="PiroplasmaDB:BmR1_04g06820"/>
<reference evidence="1 2" key="1">
    <citation type="journal article" date="2012" name="Nucleic Acids Res.">
        <title>Sequencing of the smallest Apicomplexan genome from the human pathogen Babesia microti.</title>
        <authorList>
            <person name="Cornillot E."/>
            <person name="Hadj-Kaddour K."/>
            <person name="Dassouli A."/>
            <person name="Noel B."/>
            <person name="Ranwez V."/>
            <person name="Vacherie B."/>
            <person name="Augagneur Y."/>
            <person name="Bres V."/>
            <person name="Duclos A."/>
            <person name="Randazzo S."/>
            <person name="Carcy B."/>
            <person name="Debierre-Grockiego F."/>
            <person name="Delbecq S."/>
            <person name="Moubri-Menage K."/>
            <person name="Shams-Eldin H."/>
            <person name="Usmani-Brown S."/>
            <person name="Bringaud F."/>
            <person name="Wincker P."/>
            <person name="Vivares C.P."/>
            <person name="Schwarz R.T."/>
            <person name="Schetters T.P."/>
            <person name="Krause P.J."/>
            <person name="Gorenflot A."/>
            <person name="Berry V."/>
            <person name="Barbe V."/>
            <person name="Ben Mamoun C."/>
        </authorList>
    </citation>
    <scope>NUCLEOTIDE SEQUENCE [LARGE SCALE GENOMIC DNA]</scope>
    <source>
        <strain evidence="1 2">RI</strain>
    </source>
</reference>
<dbReference type="EMBL" id="LN871599">
    <property type="protein sequence ID" value="CCF75560.1"/>
    <property type="molecule type" value="Genomic_DNA"/>
</dbReference>
<organism evidence="1 2">
    <name type="scientific">Babesia microti (strain RI)</name>
    <dbReference type="NCBI Taxonomy" id="1133968"/>
    <lineage>
        <taxon>Eukaryota</taxon>
        <taxon>Sar</taxon>
        <taxon>Alveolata</taxon>
        <taxon>Apicomplexa</taxon>
        <taxon>Aconoidasida</taxon>
        <taxon>Piroplasmida</taxon>
        <taxon>Babesiidae</taxon>
        <taxon>Babesia</taxon>
    </lineage>
</organism>
<protein>
    <submittedName>
        <fullName evidence="1">Uncharacterized protein</fullName>
    </submittedName>
</protein>
<reference evidence="1 2" key="3">
    <citation type="journal article" date="2016" name="Sci. Rep.">
        <title>Genome-wide diversity and gene expression profiling of Babesia microti isolates identify polymorphic genes that mediate host-pathogen interactions.</title>
        <authorList>
            <person name="Silva J.C."/>
            <person name="Cornillot E."/>
            <person name="McCracken C."/>
            <person name="Usmani-Brown S."/>
            <person name="Dwivedi A."/>
            <person name="Ifeonu O.O."/>
            <person name="Crabtree J."/>
            <person name="Gotia H.T."/>
            <person name="Virji A.Z."/>
            <person name="Reynes C."/>
            <person name="Colinge J."/>
            <person name="Kumar V."/>
            <person name="Lawres L."/>
            <person name="Pazzi J.E."/>
            <person name="Pablo J.V."/>
            <person name="Hung C."/>
            <person name="Brancato J."/>
            <person name="Kumari P."/>
            <person name="Orvis J."/>
            <person name="Tretina K."/>
            <person name="Chibucos M."/>
            <person name="Ott S."/>
            <person name="Sadzewicz L."/>
            <person name="Sengamalay N."/>
            <person name="Shetty A.C."/>
            <person name="Su Q."/>
            <person name="Tallon L."/>
            <person name="Fraser C.M."/>
            <person name="Frutos R."/>
            <person name="Molina D.M."/>
            <person name="Krause P.J."/>
            <person name="Ben Mamoun C."/>
        </authorList>
    </citation>
    <scope>NUCLEOTIDE SEQUENCE [LARGE SCALE GENOMIC DNA]</scope>
    <source>
        <strain evidence="1 2">RI</strain>
    </source>
</reference>
<keyword evidence="2" id="KW-1185">Reference proteome</keyword>
<dbReference type="AlphaFoldDB" id="I7JD16"/>
<dbReference type="RefSeq" id="XP_012649968.1">
    <property type="nucleotide sequence ID" value="XM_012794514.1"/>
</dbReference>
<name>I7JD16_BABMR</name>
<gene>
    <name evidence="1" type="ORF">BmR1_04g06820</name>
</gene>
<reference evidence="1 2" key="2">
    <citation type="journal article" date="2013" name="PLoS ONE">
        <title>Whole genome mapping and re-organization of the nuclear and mitochondrial genomes of Babesia microti isolates.</title>
        <authorList>
            <person name="Cornillot E."/>
            <person name="Dassouli A."/>
            <person name="Garg A."/>
            <person name="Pachikara N."/>
            <person name="Randazzo S."/>
            <person name="Depoix D."/>
            <person name="Carcy B."/>
            <person name="Delbecq S."/>
            <person name="Frutos R."/>
            <person name="Silva J.C."/>
            <person name="Sutton R."/>
            <person name="Krause P.J."/>
            <person name="Mamoun C.B."/>
        </authorList>
    </citation>
    <scope>NUCLEOTIDE SEQUENCE [LARGE SCALE GENOMIC DNA]</scope>
    <source>
        <strain evidence="1 2">RI</strain>
    </source>
</reference>
<accession>I7JD16</accession>
<dbReference type="GeneID" id="24426010"/>
<evidence type="ECO:0000313" key="1">
    <source>
        <dbReference type="EMBL" id="CCF75560.1"/>
    </source>
</evidence>
<sequence>MPWSKYVAEFLNKKFPSEKEGIPNRSELVDEYFGQMFKSYAEVCISYTLASAASRGQDKITPQDLLISIDRLFPINTKGYEPEHISLMTQYSMARHNHRRKLAANRNLSKDRRIIKLKTSLNTSSTNTDAGATDNCGTRTSINNNLSNIGKNFSQKSWKKKIGHKDRLGNKIHAKTYHMQDYNCIVKPSKHIPLNQAFELL</sequence>
<dbReference type="KEGG" id="bmic:BmR1_04g06820"/>
<evidence type="ECO:0000313" key="2">
    <source>
        <dbReference type="Proteomes" id="UP000002899"/>
    </source>
</evidence>